<feature type="domain" description="M23ase beta-sheet core" evidence="1">
    <location>
        <begin position="203"/>
        <end position="300"/>
    </location>
</feature>
<dbReference type="InterPro" id="IPR011055">
    <property type="entry name" value="Dup_hybrid_motif"/>
</dbReference>
<evidence type="ECO:0000259" key="1">
    <source>
        <dbReference type="Pfam" id="PF01551"/>
    </source>
</evidence>
<dbReference type="AlphaFoldDB" id="A0A1T2XKG2"/>
<proteinExistence type="predicted"/>
<organism evidence="2 3">
    <name type="scientific">Paenibacillus selenitireducens</name>
    <dbReference type="NCBI Taxonomy" id="1324314"/>
    <lineage>
        <taxon>Bacteria</taxon>
        <taxon>Bacillati</taxon>
        <taxon>Bacillota</taxon>
        <taxon>Bacilli</taxon>
        <taxon>Bacillales</taxon>
        <taxon>Paenibacillaceae</taxon>
        <taxon>Paenibacillus</taxon>
    </lineage>
</organism>
<accession>A0A1T2XKG2</accession>
<gene>
    <name evidence="2" type="ORF">BVG16_06355</name>
</gene>
<dbReference type="EMBL" id="MSZX01000002">
    <property type="protein sequence ID" value="OPA80351.1"/>
    <property type="molecule type" value="Genomic_DNA"/>
</dbReference>
<dbReference type="SUPFAM" id="SSF51261">
    <property type="entry name" value="Duplicated hybrid motif"/>
    <property type="match status" value="1"/>
</dbReference>
<dbReference type="InterPro" id="IPR050570">
    <property type="entry name" value="Cell_wall_metabolism_enzyme"/>
</dbReference>
<reference evidence="2 3" key="1">
    <citation type="submission" date="2017-01" db="EMBL/GenBank/DDBJ databases">
        <title>Genome analysis of Paenibacillus selenitrireducens ES3-24.</title>
        <authorList>
            <person name="Xu D."/>
            <person name="Yao R."/>
            <person name="Zheng S."/>
        </authorList>
    </citation>
    <scope>NUCLEOTIDE SEQUENCE [LARGE SCALE GENOMIC DNA]</scope>
    <source>
        <strain evidence="2 3">ES3-24</strain>
    </source>
</reference>
<sequence>MQIKDNVRKRRQARMRELIEEHSSVERQESPIESSDFSPIVVAPIHQELIRPVPMTSSLIPSGAEEDPELAWKEQQRIWRTQLASDPPKSSESDMPNWPSSGSWVQSLKVKVLVSALLFGAVWGIFQVSTPWTEKARGFIAQALSEEMNFGAVAVWYEETFHGAPSFIPIFGNSDASATKVNTSNILYVPVNGTIVAPFTEDSKGVRIAAKTEAGTQVVIKSMEAGQIKEVSQTSKEGISVTIQHANQTVSVYSGLEEVMVKQNDWVQGGQQVGVLSATADEPTSQLYFAIKKGNQYIDPTEVISFD</sequence>
<evidence type="ECO:0000313" key="2">
    <source>
        <dbReference type="EMBL" id="OPA80351.1"/>
    </source>
</evidence>
<protein>
    <recommendedName>
        <fullName evidence="1">M23ase beta-sheet core domain-containing protein</fullName>
    </recommendedName>
</protein>
<dbReference type="Gene3D" id="2.70.70.10">
    <property type="entry name" value="Glucose Permease (Domain IIA)"/>
    <property type="match status" value="1"/>
</dbReference>
<dbReference type="STRING" id="1324314.BVG16_06355"/>
<dbReference type="Proteomes" id="UP000190188">
    <property type="component" value="Unassembled WGS sequence"/>
</dbReference>
<dbReference type="GO" id="GO:0004222">
    <property type="term" value="F:metalloendopeptidase activity"/>
    <property type="evidence" value="ECO:0007669"/>
    <property type="project" value="TreeGrafter"/>
</dbReference>
<comment type="caution">
    <text evidence="2">The sequence shown here is derived from an EMBL/GenBank/DDBJ whole genome shotgun (WGS) entry which is preliminary data.</text>
</comment>
<dbReference type="CDD" id="cd12797">
    <property type="entry name" value="M23_peptidase"/>
    <property type="match status" value="1"/>
</dbReference>
<dbReference type="RefSeq" id="WP_078497701.1">
    <property type="nucleotide sequence ID" value="NZ_MSZX01000002.1"/>
</dbReference>
<dbReference type="InterPro" id="IPR016047">
    <property type="entry name" value="M23ase_b-sheet_dom"/>
</dbReference>
<dbReference type="PANTHER" id="PTHR21666">
    <property type="entry name" value="PEPTIDASE-RELATED"/>
    <property type="match status" value="1"/>
</dbReference>
<dbReference type="OrthoDB" id="2986589at2"/>
<keyword evidence="3" id="KW-1185">Reference proteome</keyword>
<dbReference type="Pfam" id="PF01551">
    <property type="entry name" value="Peptidase_M23"/>
    <property type="match status" value="1"/>
</dbReference>
<name>A0A1T2XKG2_9BACL</name>
<evidence type="ECO:0000313" key="3">
    <source>
        <dbReference type="Proteomes" id="UP000190188"/>
    </source>
</evidence>
<dbReference type="PANTHER" id="PTHR21666:SF270">
    <property type="entry name" value="MUREIN HYDROLASE ACTIVATOR ENVC"/>
    <property type="match status" value="1"/>
</dbReference>